<organism evidence="2 3">
    <name type="scientific">Abeliophyllum distichum</name>
    <dbReference type="NCBI Taxonomy" id="126358"/>
    <lineage>
        <taxon>Eukaryota</taxon>
        <taxon>Viridiplantae</taxon>
        <taxon>Streptophyta</taxon>
        <taxon>Embryophyta</taxon>
        <taxon>Tracheophyta</taxon>
        <taxon>Spermatophyta</taxon>
        <taxon>Magnoliopsida</taxon>
        <taxon>eudicotyledons</taxon>
        <taxon>Gunneridae</taxon>
        <taxon>Pentapetalae</taxon>
        <taxon>asterids</taxon>
        <taxon>lamiids</taxon>
        <taxon>Lamiales</taxon>
        <taxon>Oleaceae</taxon>
        <taxon>Forsythieae</taxon>
        <taxon>Abeliophyllum</taxon>
    </lineage>
</organism>
<dbReference type="Proteomes" id="UP001604336">
    <property type="component" value="Unassembled WGS sequence"/>
</dbReference>
<dbReference type="AlphaFoldDB" id="A0ABD1RTG6"/>
<dbReference type="EMBL" id="JBFOLK010000008">
    <property type="protein sequence ID" value="KAL2491623.1"/>
    <property type="molecule type" value="Genomic_DNA"/>
</dbReference>
<dbReference type="InterPro" id="IPR029480">
    <property type="entry name" value="Transpos_assoc"/>
</dbReference>
<protein>
    <submittedName>
        <fullName evidence="2">Transposase-associated domain</fullName>
    </submittedName>
</protein>
<feature type="domain" description="Transposase-associated" evidence="1">
    <location>
        <begin position="8"/>
        <end position="50"/>
    </location>
</feature>
<sequence length="102" mass="11647">MVRPLAKDQGFISFLCTSCLNRGVQLVDDVKVHIFNFGFLEIYEKWIHHGRNENDHAHVRAQNEGIAGGDEMMDVLNNIIGDDSTGTDDHYDEFFEALHLEL</sequence>
<reference evidence="3" key="1">
    <citation type="submission" date="2024-07" db="EMBL/GenBank/DDBJ databases">
        <title>Two chromosome-level genome assemblies of Korean endemic species Abeliophyllum distichum and Forsythia ovata (Oleaceae).</title>
        <authorList>
            <person name="Jang H."/>
        </authorList>
    </citation>
    <scope>NUCLEOTIDE SEQUENCE [LARGE SCALE GENOMIC DNA]</scope>
</reference>
<keyword evidence="3" id="KW-1185">Reference proteome</keyword>
<proteinExistence type="predicted"/>
<evidence type="ECO:0000259" key="1">
    <source>
        <dbReference type="Pfam" id="PF13963"/>
    </source>
</evidence>
<dbReference type="Pfam" id="PF13963">
    <property type="entry name" value="Transpos_assoc"/>
    <property type="match status" value="1"/>
</dbReference>
<accession>A0ABD1RTG6</accession>
<evidence type="ECO:0000313" key="3">
    <source>
        <dbReference type="Proteomes" id="UP001604336"/>
    </source>
</evidence>
<name>A0ABD1RTG6_9LAMI</name>
<evidence type="ECO:0000313" key="2">
    <source>
        <dbReference type="EMBL" id="KAL2491623.1"/>
    </source>
</evidence>
<gene>
    <name evidence="2" type="ORF">Adt_27251</name>
</gene>
<comment type="caution">
    <text evidence="2">The sequence shown here is derived from an EMBL/GenBank/DDBJ whole genome shotgun (WGS) entry which is preliminary data.</text>
</comment>